<dbReference type="SUPFAM" id="SSF52980">
    <property type="entry name" value="Restriction endonuclease-like"/>
    <property type="match status" value="1"/>
</dbReference>
<dbReference type="CDD" id="cd22368">
    <property type="entry name" value="YaeQ-like"/>
    <property type="match status" value="1"/>
</dbReference>
<protein>
    <submittedName>
        <fullName evidence="1">Uncharacterized protein YaeQ</fullName>
    </submittedName>
</protein>
<dbReference type="InterPro" id="IPR011335">
    <property type="entry name" value="Restrct_endonuc-II-like"/>
</dbReference>
<dbReference type="Gene3D" id="3.10.640.10">
    <property type="entry name" value="Restriction endonuclease-like alpha-beta roll domain"/>
    <property type="match status" value="1"/>
</dbReference>
<evidence type="ECO:0000313" key="1">
    <source>
        <dbReference type="EMBL" id="MBB3182552.1"/>
    </source>
</evidence>
<keyword evidence="2" id="KW-1185">Reference proteome</keyword>
<dbReference type="PANTHER" id="PTHR38784:SF1">
    <property type="entry name" value="SUCROSE PHOSPHORYLASE"/>
    <property type="match status" value="1"/>
</dbReference>
<dbReference type="PANTHER" id="PTHR38784">
    <property type="entry name" value="SUCROSE PHOSPHORYLASE"/>
    <property type="match status" value="1"/>
</dbReference>
<dbReference type="AlphaFoldDB" id="A0A7W5GXS8"/>
<dbReference type="InterPro" id="IPR009822">
    <property type="entry name" value="YaeQ"/>
</dbReference>
<dbReference type="RefSeq" id="WP_183312949.1">
    <property type="nucleotide sequence ID" value="NZ_JACHXQ010000001.1"/>
</dbReference>
<dbReference type="EMBL" id="JACHXQ010000001">
    <property type="protein sequence ID" value="MBB3182552.1"/>
    <property type="molecule type" value="Genomic_DNA"/>
</dbReference>
<comment type="caution">
    <text evidence="1">The sequence shown here is derived from an EMBL/GenBank/DDBJ whole genome shotgun (WGS) entry which is preliminary data.</text>
</comment>
<dbReference type="Proteomes" id="UP000563050">
    <property type="component" value="Unassembled WGS sequence"/>
</dbReference>
<reference evidence="1 2" key="1">
    <citation type="submission" date="2020-08" db="EMBL/GenBank/DDBJ databases">
        <title>Genomic Encyclopedia of Type Strains, Phase III (KMG-III): the genomes of soil and plant-associated and newly described type strains.</title>
        <authorList>
            <person name="Whitman W."/>
        </authorList>
    </citation>
    <scope>NUCLEOTIDE SEQUENCE [LARGE SCALE GENOMIC DNA]</scope>
    <source>
        <strain evidence="1 2">CECT 7341</strain>
    </source>
</reference>
<dbReference type="PIRSF" id="PIRSF011484">
    <property type="entry name" value="YaeQ"/>
    <property type="match status" value="1"/>
</dbReference>
<dbReference type="Pfam" id="PF07152">
    <property type="entry name" value="YaeQ"/>
    <property type="match status" value="1"/>
</dbReference>
<gene>
    <name evidence="1" type="ORF">FHR95_000076</name>
</gene>
<dbReference type="SMART" id="SM01322">
    <property type="entry name" value="YaeQ"/>
    <property type="match status" value="1"/>
</dbReference>
<organism evidence="1 2">
    <name type="scientific">Halomonas fontilapidosi</name>
    <dbReference type="NCBI Taxonomy" id="616675"/>
    <lineage>
        <taxon>Bacteria</taxon>
        <taxon>Pseudomonadati</taxon>
        <taxon>Pseudomonadota</taxon>
        <taxon>Gammaproteobacteria</taxon>
        <taxon>Oceanospirillales</taxon>
        <taxon>Halomonadaceae</taxon>
        <taxon>Halomonas</taxon>
    </lineage>
</organism>
<sequence>MALKATIHKVQLQIADMDRHYYADHALTVAQHPSETDERMMVRLLAFALNADASLTFGRGVSTEGEPDLWRKDLTDAIEVWIQLGQPDEKEIRRACARASQVILYPYSGHGAAIWWEQVAGKCATLDNLTVIDIAPASVQALATLAARSMTLNCLIQDGAVWVTRPDQDAVEVEMAMLKAARNS</sequence>
<evidence type="ECO:0000313" key="2">
    <source>
        <dbReference type="Proteomes" id="UP000563050"/>
    </source>
</evidence>
<accession>A0A7W5GXS8</accession>
<proteinExistence type="predicted"/>
<name>A0A7W5GXS8_9GAMM</name>
<dbReference type="InterPro" id="IPR038590">
    <property type="entry name" value="YaeQ_sf"/>
</dbReference>